<gene>
    <name evidence="7" type="ORF">C7B43_02715</name>
</gene>
<dbReference type="PROSITE" id="PS51085">
    <property type="entry name" value="2FE2S_FER_2"/>
    <property type="match status" value="1"/>
</dbReference>
<feature type="domain" description="2Fe-2S ferredoxin-type" evidence="5">
    <location>
        <begin position="3"/>
        <end position="93"/>
    </location>
</feature>
<dbReference type="SUPFAM" id="SSF63380">
    <property type="entry name" value="Riboflavin synthase domain-like"/>
    <property type="match status" value="1"/>
</dbReference>
<dbReference type="GO" id="GO:0016491">
    <property type="term" value="F:oxidoreductase activity"/>
    <property type="evidence" value="ECO:0007669"/>
    <property type="project" value="InterPro"/>
</dbReference>
<dbReference type="InterPro" id="IPR001433">
    <property type="entry name" value="OxRdtase_FAD/NAD-bd"/>
</dbReference>
<dbReference type="InterPro" id="IPR036010">
    <property type="entry name" value="2Fe-2S_ferredoxin-like_sf"/>
</dbReference>
<dbReference type="Gene3D" id="3.40.50.80">
    <property type="entry name" value="Nucleotide-binding domain of ferredoxin-NADP reductase (FNR) module"/>
    <property type="match status" value="1"/>
</dbReference>
<accession>A0A2T2X9Y9</accession>
<dbReference type="Pfam" id="PF00111">
    <property type="entry name" value="Fer2"/>
    <property type="match status" value="1"/>
</dbReference>
<dbReference type="PRINTS" id="PR00371">
    <property type="entry name" value="FPNCR"/>
</dbReference>
<evidence type="ECO:0000259" key="6">
    <source>
        <dbReference type="PROSITE" id="PS51384"/>
    </source>
</evidence>
<reference evidence="7 8" key="1">
    <citation type="journal article" date="2014" name="BMC Genomics">
        <title>Comparison of environmental and isolate Sulfobacillus genomes reveals diverse carbon, sulfur, nitrogen, and hydrogen metabolisms.</title>
        <authorList>
            <person name="Justice N.B."/>
            <person name="Norman A."/>
            <person name="Brown C.T."/>
            <person name="Singh A."/>
            <person name="Thomas B.C."/>
            <person name="Banfield J.F."/>
        </authorList>
    </citation>
    <scope>NUCLEOTIDE SEQUENCE [LARGE SCALE GENOMIC DNA]</scope>
    <source>
        <strain evidence="7">AMDSBA1</strain>
    </source>
</reference>
<dbReference type="PANTHER" id="PTHR43644">
    <property type="entry name" value="NA(+)-TRANSLOCATING NADH-QUINONE REDUCTASE SUBUNIT"/>
    <property type="match status" value="1"/>
</dbReference>
<comment type="caution">
    <text evidence="7">The sequence shown here is derived from an EMBL/GenBank/DDBJ whole genome shotgun (WGS) entry which is preliminary data.</text>
</comment>
<evidence type="ECO:0000259" key="5">
    <source>
        <dbReference type="PROSITE" id="PS51085"/>
    </source>
</evidence>
<dbReference type="InterPro" id="IPR001041">
    <property type="entry name" value="2Fe-2S_ferredoxin-type"/>
</dbReference>
<dbReference type="Proteomes" id="UP000242699">
    <property type="component" value="Unassembled WGS sequence"/>
</dbReference>
<sequence length="354" mass="39419">MPYTVRLEPIGIEMEVEEGETILQAAFRQGIMLMHGCKEGQCASCKSILLDGDIELLRHSTFALPDYEREQDYILLCRSMAYSDLSVELLNYDEEILKLAIPVKSYPARVSGIERLTHDMRLLRIRLNDAARFKFHAGQYVDLTAAQYGVTRSYSMASTPSSSRELDFIIKVYPGGKFSSLVDGILKEGDAITVTGPYGICCRRDNNGPLILVGGGSGMAPLLSIFNDMIEQGQDRPVTFFYGARRPQDLFGIDQIEKAGQRLSTFRFVSGLSDVTEQDALDGETGLIHEVVQRQLDRVTDDTTEAYVCGPPPLIDAVIPVLRIKGVDVERIYFDKFFAASPIESEMNPYAKGE</sequence>
<protein>
    <submittedName>
        <fullName evidence="7">CDP-6-deoxy-delta-3,4-glucoseen reductase</fullName>
    </submittedName>
</protein>
<dbReference type="Pfam" id="PF00175">
    <property type="entry name" value="NAD_binding_1"/>
    <property type="match status" value="1"/>
</dbReference>
<dbReference type="InterPro" id="IPR017927">
    <property type="entry name" value="FAD-bd_FR_type"/>
</dbReference>
<dbReference type="SUPFAM" id="SSF52343">
    <property type="entry name" value="Ferredoxin reductase-like, C-terminal NADP-linked domain"/>
    <property type="match status" value="1"/>
</dbReference>
<dbReference type="PANTHER" id="PTHR43644:SF1">
    <property type="entry name" value="NAD(P)H-FLAVIN REDUCTASE"/>
    <property type="match status" value="1"/>
</dbReference>
<keyword evidence="3" id="KW-0274">FAD</keyword>
<keyword evidence="2" id="KW-0285">Flavoprotein</keyword>
<dbReference type="Pfam" id="PF00970">
    <property type="entry name" value="FAD_binding_6"/>
    <property type="match status" value="1"/>
</dbReference>
<dbReference type="Gene3D" id="3.10.20.30">
    <property type="match status" value="1"/>
</dbReference>
<dbReference type="InterPro" id="IPR017938">
    <property type="entry name" value="Riboflavin_synthase-like_b-brl"/>
</dbReference>
<dbReference type="CDD" id="cd00207">
    <property type="entry name" value="fer2"/>
    <property type="match status" value="1"/>
</dbReference>
<dbReference type="InterPro" id="IPR008333">
    <property type="entry name" value="Cbr1-like_FAD-bd_dom"/>
</dbReference>
<evidence type="ECO:0000313" key="8">
    <source>
        <dbReference type="Proteomes" id="UP000242699"/>
    </source>
</evidence>
<dbReference type="InterPro" id="IPR012675">
    <property type="entry name" value="Beta-grasp_dom_sf"/>
</dbReference>
<evidence type="ECO:0000313" key="7">
    <source>
        <dbReference type="EMBL" id="PSR31299.1"/>
    </source>
</evidence>
<keyword evidence="1" id="KW-0813">Transport</keyword>
<dbReference type="PROSITE" id="PS51384">
    <property type="entry name" value="FAD_FR"/>
    <property type="match status" value="1"/>
</dbReference>
<dbReference type="InterPro" id="IPR006058">
    <property type="entry name" value="2Fe2S_fd_BS"/>
</dbReference>
<dbReference type="PRINTS" id="PR00410">
    <property type="entry name" value="PHEHYDRXLASE"/>
</dbReference>
<dbReference type="SUPFAM" id="SSF54292">
    <property type="entry name" value="2Fe-2S ferredoxin-like"/>
    <property type="match status" value="1"/>
</dbReference>
<dbReference type="EMBL" id="PXYT01000003">
    <property type="protein sequence ID" value="PSR31299.1"/>
    <property type="molecule type" value="Genomic_DNA"/>
</dbReference>
<dbReference type="PROSITE" id="PS00197">
    <property type="entry name" value="2FE2S_FER_1"/>
    <property type="match status" value="1"/>
</dbReference>
<evidence type="ECO:0000256" key="4">
    <source>
        <dbReference type="ARBA" id="ARBA00023004"/>
    </source>
</evidence>
<dbReference type="Gene3D" id="2.40.30.10">
    <property type="entry name" value="Translation factors"/>
    <property type="match status" value="1"/>
</dbReference>
<dbReference type="InterPro" id="IPR039261">
    <property type="entry name" value="FNR_nucleotide-bd"/>
</dbReference>
<evidence type="ECO:0000256" key="1">
    <source>
        <dbReference type="ARBA" id="ARBA00022448"/>
    </source>
</evidence>
<dbReference type="GO" id="GO:0051537">
    <property type="term" value="F:2 iron, 2 sulfur cluster binding"/>
    <property type="evidence" value="ECO:0007669"/>
    <property type="project" value="InterPro"/>
</dbReference>
<feature type="domain" description="FAD-binding FR-type" evidence="6">
    <location>
        <begin position="103"/>
        <end position="204"/>
    </location>
</feature>
<name>A0A2T2X9Y9_9FIRM</name>
<proteinExistence type="predicted"/>
<evidence type="ECO:0000256" key="2">
    <source>
        <dbReference type="ARBA" id="ARBA00022630"/>
    </source>
</evidence>
<keyword evidence="4" id="KW-0408">Iron</keyword>
<dbReference type="AlphaFoldDB" id="A0A2T2X9Y9"/>
<dbReference type="InterPro" id="IPR001709">
    <property type="entry name" value="Flavoprot_Pyr_Nucl_cyt_Rdtase"/>
</dbReference>
<organism evidence="7 8">
    <name type="scientific">Sulfobacillus benefaciens</name>
    <dbReference type="NCBI Taxonomy" id="453960"/>
    <lineage>
        <taxon>Bacteria</taxon>
        <taxon>Bacillati</taxon>
        <taxon>Bacillota</taxon>
        <taxon>Clostridia</taxon>
        <taxon>Eubacteriales</taxon>
        <taxon>Clostridiales Family XVII. Incertae Sedis</taxon>
        <taxon>Sulfobacillus</taxon>
    </lineage>
</organism>
<evidence type="ECO:0000256" key="3">
    <source>
        <dbReference type="ARBA" id="ARBA00022827"/>
    </source>
</evidence>